<dbReference type="GO" id="GO:0070403">
    <property type="term" value="F:NAD+ binding"/>
    <property type="evidence" value="ECO:0007669"/>
    <property type="project" value="InterPro"/>
</dbReference>
<dbReference type="CDD" id="cd01407">
    <property type="entry name" value="SIR2-fam"/>
    <property type="match status" value="1"/>
</dbReference>
<dbReference type="Proteomes" id="UP000586042">
    <property type="component" value="Unassembled WGS sequence"/>
</dbReference>
<evidence type="ECO:0000256" key="1">
    <source>
        <dbReference type="ARBA" id="ARBA00012928"/>
    </source>
</evidence>
<dbReference type="EMBL" id="JABWGN010000023">
    <property type="protein sequence ID" value="NUW37782.1"/>
    <property type="molecule type" value="Genomic_DNA"/>
</dbReference>
<feature type="active site" description="Proton acceptor" evidence="4">
    <location>
        <position position="106"/>
    </location>
</feature>
<organism evidence="6 7">
    <name type="scientific">Nonomuraea montanisoli</name>
    <dbReference type="NCBI Taxonomy" id="2741721"/>
    <lineage>
        <taxon>Bacteria</taxon>
        <taxon>Bacillati</taxon>
        <taxon>Actinomycetota</taxon>
        <taxon>Actinomycetes</taxon>
        <taxon>Streptosporangiales</taxon>
        <taxon>Streptosporangiaceae</taxon>
        <taxon>Nonomuraea</taxon>
    </lineage>
</organism>
<keyword evidence="4" id="KW-0862">Zinc</keyword>
<protein>
    <recommendedName>
        <fullName evidence="1">protein acetyllysine N-acetyltransferase</fullName>
        <ecNumber evidence="1">2.3.1.286</ecNumber>
    </recommendedName>
</protein>
<evidence type="ECO:0000259" key="5">
    <source>
        <dbReference type="PROSITE" id="PS50305"/>
    </source>
</evidence>
<comment type="caution">
    <text evidence="6">The sequence shown here is derived from an EMBL/GenBank/DDBJ whole genome shotgun (WGS) entry which is preliminary data.</text>
</comment>
<evidence type="ECO:0000256" key="2">
    <source>
        <dbReference type="ARBA" id="ARBA00022679"/>
    </source>
</evidence>
<feature type="binding site" evidence="4">
    <location>
        <position position="117"/>
    </location>
    <ligand>
        <name>Zn(2+)</name>
        <dbReference type="ChEBI" id="CHEBI:29105"/>
    </ligand>
</feature>
<keyword evidence="7" id="KW-1185">Reference proteome</keyword>
<evidence type="ECO:0000313" key="7">
    <source>
        <dbReference type="Proteomes" id="UP000586042"/>
    </source>
</evidence>
<dbReference type="InterPro" id="IPR026590">
    <property type="entry name" value="Ssirtuin_cat_dom"/>
</dbReference>
<dbReference type="PROSITE" id="PS50305">
    <property type="entry name" value="SIRTUIN"/>
    <property type="match status" value="1"/>
</dbReference>
<name>A0A7Y6IGL7_9ACTN</name>
<dbReference type="Pfam" id="PF02146">
    <property type="entry name" value="SIR2"/>
    <property type="match status" value="1"/>
</dbReference>
<dbReference type="RefSeq" id="WP_175595229.1">
    <property type="nucleotide sequence ID" value="NZ_JABWGN010000023.1"/>
</dbReference>
<gene>
    <name evidence="6" type="ORF">HTZ77_41245</name>
</gene>
<accession>A0A7Y6IGL7</accession>
<feature type="binding site" evidence="4">
    <location>
        <position position="142"/>
    </location>
    <ligand>
        <name>Zn(2+)</name>
        <dbReference type="ChEBI" id="CHEBI:29105"/>
    </ligand>
</feature>
<feature type="domain" description="Deacetylase sirtuin-type" evidence="5">
    <location>
        <begin position="1"/>
        <end position="234"/>
    </location>
</feature>
<dbReference type="InterPro" id="IPR050134">
    <property type="entry name" value="NAD-dep_sirtuin_deacylases"/>
</dbReference>
<dbReference type="GO" id="GO:0046872">
    <property type="term" value="F:metal ion binding"/>
    <property type="evidence" value="ECO:0007669"/>
    <property type="project" value="UniProtKB-KW"/>
</dbReference>
<keyword evidence="4" id="KW-0479">Metal-binding</keyword>
<dbReference type="PANTHER" id="PTHR11085:SF4">
    <property type="entry name" value="NAD-DEPENDENT PROTEIN DEACYLASE"/>
    <property type="match status" value="1"/>
</dbReference>
<sequence>MTITALTGAGISTASGIPDYRGPNGLWKTEPDHLRLVSIGPYLDDPDVRRRSWEFRRASPAWTAEPNAAHRALAELERAGRLDRLITQNVDGLHQKAGSRAVLELHGNMFGVTCLGCGARSTLREALDRIDAGEPDPACSTCGGVLKTTTVMFGEVLPEETLAEAVRAAQRCSVFLVVGTSLQVQPAATLAGLAAEAGARLVIVNGEPTPYDDQADEVIRDPISEAVPRLLATL</sequence>
<dbReference type="InterPro" id="IPR026591">
    <property type="entry name" value="Sirtuin_cat_small_dom_sf"/>
</dbReference>
<keyword evidence="3" id="KW-0520">NAD</keyword>
<dbReference type="InterPro" id="IPR029035">
    <property type="entry name" value="DHS-like_NAD/FAD-binding_dom"/>
</dbReference>
<dbReference type="EC" id="2.3.1.286" evidence="1"/>
<proteinExistence type="predicted"/>
<dbReference type="SUPFAM" id="SSF52467">
    <property type="entry name" value="DHS-like NAD/FAD-binding domain"/>
    <property type="match status" value="1"/>
</dbReference>
<evidence type="ECO:0000256" key="4">
    <source>
        <dbReference type="PROSITE-ProRule" id="PRU00236"/>
    </source>
</evidence>
<dbReference type="PANTHER" id="PTHR11085">
    <property type="entry name" value="NAD-DEPENDENT PROTEIN DEACYLASE SIRTUIN-5, MITOCHONDRIAL-RELATED"/>
    <property type="match status" value="1"/>
</dbReference>
<dbReference type="InterPro" id="IPR003000">
    <property type="entry name" value="Sirtuin"/>
</dbReference>
<dbReference type="Gene3D" id="3.40.50.1220">
    <property type="entry name" value="TPP-binding domain"/>
    <property type="match status" value="1"/>
</dbReference>
<feature type="binding site" evidence="4">
    <location>
        <position position="139"/>
    </location>
    <ligand>
        <name>Zn(2+)</name>
        <dbReference type="ChEBI" id="CHEBI:29105"/>
    </ligand>
</feature>
<evidence type="ECO:0000313" key="6">
    <source>
        <dbReference type="EMBL" id="NUW37782.1"/>
    </source>
</evidence>
<feature type="binding site" evidence="4">
    <location>
        <position position="114"/>
    </location>
    <ligand>
        <name>Zn(2+)</name>
        <dbReference type="ChEBI" id="CHEBI:29105"/>
    </ligand>
</feature>
<dbReference type="AlphaFoldDB" id="A0A7Y6IGL7"/>
<keyword evidence="2" id="KW-0808">Transferase</keyword>
<dbReference type="Gene3D" id="3.30.1600.10">
    <property type="entry name" value="SIR2/SIRT2 'Small Domain"/>
    <property type="match status" value="1"/>
</dbReference>
<reference evidence="6 7" key="1">
    <citation type="submission" date="2020-06" db="EMBL/GenBank/DDBJ databases">
        <title>Nonomuraea sp. SMC257, a novel actinomycete isolated from soil.</title>
        <authorList>
            <person name="Chanama M."/>
        </authorList>
    </citation>
    <scope>NUCLEOTIDE SEQUENCE [LARGE SCALE GENOMIC DNA]</scope>
    <source>
        <strain evidence="6 7">SMC257</strain>
    </source>
</reference>
<dbReference type="GO" id="GO:0017136">
    <property type="term" value="F:histone deacetylase activity, NAD-dependent"/>
    <property type="evidence" value="ECO:0007669"/>
    <property type="project" value="TreeGrafter"/>
</dbReference>
<evidence type="ECO:0000256" key="3">
    <source>
        <dbReference type="ARBA" id="ARBA00023027"/>
    </source>
</evidence>